<dbReference type="Gene3D" id="3.10.20.70">
    <property type="entry name" value="Glutamine synthetase, N-terminal domain"/>
    <property type="match status" value="1"/>
</dbReference>
<evidence type="ECO:0000313" key="1">
    <source>
        <dbReference type="EMBL" id="KPV44244.1"/>
    </source>
</evidence>
<reference evidence="1 2" key="1">
    <citation type="submission" date="2015-09" db="EMBL/GenBank/DDBJ databases">
        <title>Draft genome sequence of Alicyclobacillus ferrooxydans DSM 22381.</title>
        <authorList>
            <person name="Hemp J."/>
        </authorList>
    </citation>
    <scope>NUCLEOTIDE SEQUENCE [LARGE SCALE GENOMIC DNA]</scope>
    <source>
        <strain evidence="1 2">TC-34</strain>
    </source>
</reference>
<dbReference type="InterPro" id="IPR036651">
    <property type="entry name" value="Gln_synt_N_sf"/>
</dbReference>
<proteinExistence type="predicted"/>
<dbReference type="AlphaFoldDB" id="A0A0P9D419"/>
<gene>
    <name evidence="1" type="ORF">AN477_08060</name>
</gene>
<dbReference type="PATRIC" id="fig|471514.4.peg.1911"/>
<comment type="caution">
    <text evidence="1">The sequence shown here is derived from an EMBL/GenBank/DDBJ whole genome shotgun (WGS) entry which is preliminary data.</text>
</comment>
<protein>
    <recommendedName>
        <fullName evidence="3">Glutamine synthetase</fullName>
    </recommendedName>
</protein>
<dbReference type="RefSeq" id="WP_054968659.1">
    <property type="nucleotide sequence ID" value="NZ_LJCO01000038.1"/>
</dbReference>
<name>A0A0P9D419_9BACL</name>
<dbReference type="STRING" id="471514.AN477_08060"/>
<dbReference type="EMBL" id="LJCO01000038">
    <property type="protein sequence ID" value="KPV44244.1"/>
    <property type="molecule type" value="Genomic_DNA"/>
</dbReference>
<evidence type="ECO:0008006" key="3">
    <source>
        <dbReference type="Google" id="ProtNLM"/>
    </source>
</evidence>
<sequence>MKYDRDAVLMMAQSENVRYIRLQFTDLLGNLKNVEVLEGPGERNLRVEPEHGSRSLAAGPVLVGAYLASGP</sequence>
<dbReference type="Proteomes" id="UP000050482">
    <property type="component" value="Unassembled WGS sequence"/>
</dbReference>
<dbReference type="GO" id="GO:0004356">
    <property type="term" value="F:glutamine synthetase activity"/>
    <property type="evidence" value="ECO:0007669"/>
    <property type="project" value="InterPro"/>
</dbReference>
<accession>A0A0P9D419</accession>
<dbReference type="SUPFAM" id="SSF54368">
    <property type="entry name" value="Glutamine synthetase, N-terminal domain"/>
    <property type="match status" value="1"/>
</dbReference>
<organism evidence="1 2">
    <name type="scientific">Alicyclobacillus ferrooxydans</name>
    <dbReference type="NCBI Taxonomy" id="471514"/>
    <lineage>
        <taxon>Bacteria</taxon>
        <taxon>Bacillati</taxon>
        <taxon>Bacillota</taxon>
        <taxon>Bacilli</taxon>
        <taxon>Bacillales</taxon>
        <taxon>Alicyclobacillaceae</taxon>
        <taxon>Alicyclobacillus</taxon>
    </lineage>
</organism>
<keyword evidence="2" id="KW-1185">Reference proteome</keyword>
<evidence type="ECO:0000313" key="2">
    <source>
        <dbReference type="Proteomes" id="UP000050482"/>
    </source>
</evidence>
<dbReference type="GO" id="GO:0006542">
    <property type="term" value="P:glutamine biosynthetic process"/>
    <property type="evidence" value="ECO:0007669"/>
    <property type="project" value="InterPro"/>
</dbReference>